<keyword evidence="2" id="KW-1185">Reference proteome</keyword>
<dbReference type="GeneID" id="56566467"/>
<dbReference type="PROSITE" id="PS50846">
    <property type="entry name" value="HMA_2"/>
    <property type="match status" value="1"/>
</dbReference>
<reference evidence="2" key="1">
    <citation type="submission" date="2016-09" db="EMBL/GenBank/DDBJ databases">
        <title>Comparative genomics of the Campylobacter concisus group.</title>
        <authorList>
            <person name="Miller W.G."/>
            <person name="Yee E."/>
            <person name="Chapman M.H."/>
            <person name="Huynh S."/>
            <person name="Bono J.L."/>
            <person name="On S.L.W."/>
            <person name="StLeger J."/>
            <person name="Foster G."/>
            <person name="Parker C.T."/>
        </authorList>
    </citation>
    <scope>NUCLEOTIDE SEQUENCE [LARGE SCALE GENOMIC DNA]</scope>
    <source>
        <strain evidence="2">RM18021</strain>
    </source>
</reference>
<evidence type="ECO:0000313" key="2">
    <source>
        <dbReference type="Proteomes" id="UP000190868"/>
    </source>
</evidence>
<dbReference type="Gene3D" id="3.30.70.100">
    <property type="match status" value="1"/>
</dbReference>
<dbReference type="RefSeq" id="WP_078423277.1">
    <property type="nucleotide sequence ID" value="NZ_CP017018.1"/>
</dbReference>
<proteinExistence type="predicted"/>
<dbReference type="KEGG" id="cpin:CPIN18020_0828"/>
<name>A0A1S6U7E7_9BACT</name>
<dbReference type="Proteomes" id="UP000190868">
    <property type="component" value="Chromosome"/>
</dbReference>
<dbReference type="CDD" id="cd00371">
    <property type="entry name" value="HMA"/>
    <property type="match status" value="1"/>
</dbReference>
<dbReference type="EMBL" id="CP017258">
    <property type="protein sequence ID" value="AQW87643.1"/>
    <property type="molecule type" value="Genomic_DNA"/>
</dbReference>
<dbReference type="SUPFAM" id="SSF55008">
    <property type="entry name" value="HMA, heavy metal-associated domain"/>
    <property type="match status" value="1"/>
</dbReference>
<dbReference type="Pfam" id="PF00403">
    <property type="entry name" value="HMA"/>
    <property type="match status" value="1"/>
</dbReference>
<dbReference type="AlphaFoldDB" id="A0A1S6U7E7"/>
<evidence type="ECO:0000313" key="1">
    <source>
        <dbReference type="EMBL" id="AQW87643.1"/>
    </source>
</evidence>
<protein>
    <submittedName>
        <fullName evidence="1">Heavy-metal-associated domain protein, putative copper metallochaperone CopZ</fullName>
    </submittedName>
</protein>
<sequence length="68" mass="7690">MKKFEVLNIHCENCANTIKNALSDEFGDIEVDLSVEPKIVSVDLKNSDDIEKFKSELDDLGFEVSKEL</sequence>
<accession>A0A1S6U7E7</accession>
<dbReference type="GO" id="GO:0046872">
    <property type="term" value="F:metal ion binding"/>
    <property type="evidence" value="ECO:0007669"/>
    <property type="project" value="InterPro"/>
</dbReference>
<dbReference type="InterPro" id="IPR006121">
    <property type="entry name" value="HMA_dom"/>
</dbReference>
<organism evidence="1 2">
    <name type="scientific">Campylobacter pinnipediorum subsp. caledonicus</name>
    <dbReference type="NCBI Taxonomy" id="1874362"/>
    <lineage>
        <taxon>Bacteria</taxon>
        <taxon>Pseudomonadati</taxon>
        <taxon>Campylobacterota</taxon>
        <taxon>Epsilonproteobacteria</taxon>
        <taxon>Campylobacterales</taxon>
        <taxon>Campylobacteraceae</taxon>
        <taxon>Campylobacter</taxon>
    </lineage>
</organism>
<dbReference type="InterPro" id="IPR036163">
    <property type="entry name" value="HMA_dom_sf"/>
</dbReference>
<gene>
    <name evidence="1" type="ORF">CPIN18021_0832</name>
</gene>